<evidence type="ECO:0000256" key="1">
    <source>
        <dbReference type="ARBA" id="ARBA00004167"/>
    </source>
</evidence>
<comment type="similarity">
    <text evidence="2">Belongs to the UPF0154 family.</text>
</comment>
<accession>A0A2K8N8W9</accession>
<evidence type="ECO:0000313" key="9">
    <source>
        <dbReference type="Proteomes" id="UP000231932"/>
    </source>
</evidence>
<comment type="subcellular location">
    <subcellularLocation>
        <location evidence="1">Membrane</location>
        <topology evidence="1">Single-pass membrane protein</topology>
    </subcellularLocation>
</comment>
<evidence type="ECO:0000313" key="8">
    <source>
        <dbReference type="EMBL" id="ATY85060.1"/>
    </source>
</evidence>
<dbReference type="OrthoDB" id="2991406at2"/>
<dbReference type="InterPro" id="IPR005359">
    <property type="entry name" value="UPF0154"/>
</dbReference>
<evidence type="ECO:0000256" key="7">
    <source>
        <dbReference type="SAM" id="Phobius"/>
    </source>
</evidence>
<sequence>MIYVGFIGVFIVGVAAGFALGVWYLRRQLQNTQMDEKQVLAMARSMGVNLNQKQLQTVMRHMKQNPPTGKGPLGALVKNKPQPSGQASKEKSKTGKRRTK</sequence>
<name>A0A2K8N8W9_9BACL</name>
<dbReference type="Pfam" id="PF03672">
    <property type="entry name" value="UPF0154"/>
    <property type="match status" value="1"/>
</dbReference>
<evidence type="ECO:0000256" key="6">
    <source>
        <dbReference type="SAM" id="MobiDB-lite"/>
    </source>
</evidence>
<keyword evidence="4 7" id="KW-1133">Transmembrane helix</keyword>
<reference evidence="9" key="1">
    <citation type="submission" date="2017-11" db="EMBL/GenBank/DDBJ databases">
        <title>Complete Genome Sequence of Kyrpidia sp. Strain EA-1, a thermophilic, hydrogen-oxidizing Bacterium, isolated from the Azores.</title>
        <authorList>
            <person name="Reiner J.E."/>
            <person name="Lapp C.J."/>
            <person name="Bunk B."/>
            <person name="Gescher J."/>
        </authorList>
    </citation>
    <scope>NUCLEOTIDE SEQUENCE [LARGE SCALE GENOMIC DNA]</scope>
    <source>
        <strain evidence="9">EA-1</strain>
    </source>
</reference>
<keyword evidence="9" id="KW-1185">Reference proteome</keyword>
<dbReference type="AlphaFoldDB" id="A0A2K8N8W9"/>
<dbReference type="EMBL" id="CP024955">
    <property type="protein sequence ID" value="ATY85060.1"/>
    <property type="molecule type" value="Genomic_DNA"/>
</dbReference>
<evidence type="ECO:0000256" key="2">
    <source>
        <dbReference type="ARBA" id="ARBA00006694"/>
    </source>
</evidence>
<keyword evidence="3 7" id="KW-0812">Transmembrane</keyword>
<gene>
    <name evidence="8" type="ORF">CVV65_09095</name>
</gene>
<organism evidence="8 9">
    <name type="scientific">Kyrpidia spormannii</name>
    <dbReference type="NCBI Taxonomy" id="2055160"/>
    <lineage>
        <taxon>Bacteria</taxon>
        <taxon>Bacillati</taxon>
        <taxon>Bacillota</taxon>
        <taxon>Bacilli</taxon>
        <taxon>Bacillales</taxon>
        <taxon>Alicyclobacillaceae</taxon>
        <taxon>Kyrpidia</taxon>
    </lineage>
</organism>
<evidence type="ECO:0000256" key="3">
    <source>
        <dbReference type="ARBA" id="ARBA00022692"/>
    </source>
</evidence>
<evidence type="ECO:0000256" key="5">
    <source>
        <dbReference type="ARBA" id="ARBA00023136"/>
    </source>
</evidence>
<dbReference type="Proteomes" id="UP000231932">
    <property type="component" value="Chromosome"/>
</dbReference>
<evidence type="ECO:0000256" key="4">
    <source>
        <dbReference type="ARBA" id="ARBA00022989"/>
    </source>
</evidence>
<feature type="transmembrane region" description="Helical" evidence="7">
    <location>
        <begin position="6"/>
        <end position="25"/>
    </location>
</feature>
<feature type="region of interest" description="Disordered" evidence="6">
    <location>
        <begin position="60"/>
        <end position="100"/>
    </location>
</feature>
<dbReference type="GO" id="GO:0016020">
    <property type="term" value="C:membrane"/>
    <property type="evidence" value="ECO:0007669"/>
    <property type="project" value="UniProtKB-SubCell"/>
</dbReference>
<protein>
    <recommendedName>
        <fullName evidence="10">YneF family protein</fullName>
    </recommendedName>
</protein>
<proteinExistence type="inferred from homology"/>
<keyword evidence="5 7" id="KW-0472">Membrane</keyword>
<dbReference type="KEGG" id="kyr:CVV65_09095"/>
<evidence type="ECO:0008006" key="10">
    <source>
        <dbReference type="Google" id="ProtNLM"/>
    </source>
</evidence>